<proteinExistence type="predicted"/>
<protein>
    <recommendedName>
        <fullName evidence="3">DUF262 domain-containing protein</fullName>
    </recommendedName>
</protein>
<keyword evidence="2" id="KW-1185">Reference proteome</keyword>
<name>A0ABQ1X359_9BACT</name>
<accession>A0ABQ1X359</accession>
<sequence length="99" mass="11295">MLDFYLIHDSQNPSSKGLDLKRIGGIKDELFFQLQTEGIIDSWFDYYGKFRWGNELVVRMLTKLRGKPNSLTLQHEQTAFIAILQKAVDANSGLLAFGD</sequence>
<comment type="caution">
    <text evidence="1">The sequence shown here is derived from an EMBL/GenBank/DDBJ whole genome shotgun (WGS) entry which is preliminary data.</text>
</comment>
<dbReference type="RefSeq" id="WP_188558922.1">
    <property type="nucleotide sequence ID" value="NZ_BMGS01000009.1"/>
</dbReference>
<evidence type="ECO:0008006" key="3">
    <source>
        <dbReference type="Google" id="ProtNLM"/>
    </source>
</evidence>
<evidence type="ECO:0000313" key="2">
    <source>
        <dbReference type="Proteomes" id="UP000601361"/>
    </source>
</evidence>
<organism evidence="1 2">
    <name type="scientific">Hymenobacter glacieicola</name>
    <dbReference type="NCBI Taxonomy" id="1562124"/>
    <lineage>
        <taxon>Bacteria</taxon>
        <taxon>Pseudomonadati</taxon>
        <taxon>Bacteroidota</taxon>
        <taxon>Cytophagia</taxon>
        <taxon>Cytophagales</taxon>
        <taxon>Hymenobacteraceae</taxon>
        <taxon>Hymenobacter</taxon>
    </lineage>
</organism>
<evidence type="ECO:0000313" key="1">
    <source>
        <dbReference type="EMBL" id="GGG53771.1"/>
    </source>
</evidence>
<reference evidence="2" key="1">
    <citation type="journal article" date="2019" name="Int. J. Syst. Evol. Microbiol.">
        <title>The Global Catalogue of Microorganisms (GCM) 10K type strain sequencing project: providing services to taxonomists for standard genome sequencing and annotation.</title>
        <authorList>
            <consortium name="The Broad Institute Genomics Platform"/>
            <consortium name="The Broad Institute Genome Sequencing Center for Infectious Disease"/>
            <person name="Wu L."/>
            <person name="Ma J."/>
        </authorList>
    </citation>
    <scope>NUCLEOTIDE SEQUENCE [LARGE SCALE GENOMIC DNA]</scope>
    <source>
        <strain evidence="2">CGMCC 1.12990</strain>
    </source>
</reference>
<dbReference type="Proteomes" id="UP000601361">
    <property type="component" value="Unassembled WGS sequence"/>
</dbReference>
<gene>
    <name evidence="1" type="ORF">GCM10011378_32490</name>
</gene>
<dbReference type="EMBL" id="BMGS01000009">
    <property type="protein sequence ID" value="GGG53771.1"/>
    <property type="molecule type" value="Genomic_DNA"/>
</dbReference>